<feature type="compositionally biased region" description="Polar residues" evidence="1">
    <location>
        <begin position="121"/>
        <end position="130"/>
    </location>
</feature>
<evidence type="ECO:0000313" key="2">
    <source>
        <dbReference type="EMBL" id="MED6131969.1"/>
    </source>
</evidence>
<dbReference type="SUPFAM" id="SSF57756">
    <property type="entry name" value="Retrovirus zinc finger-like domains"/>
    <property type="match status" value="1"/>
</dbReference>
<reference evidence="2 3" key="1">
    <citation type="journal article" date="2023" name="Plants (Basel)">
        <title>Bridging the Gap: Combining Genomics and Transcriptomics Approaches to Understand Stylosanthes scabra, an Orphan Legume from the Brazilian Caatinga.</title>
        <authorList>
            <person name="Ferreira-Neto J.R.C."/>
            <person name="da Silva M.D."/>
            <person name="Binneck E."/>
            <person name="de Melo N.F."/>
            <person name="da Silva R.H."/>
            <person name="de Melo A.L.T.M."/>
            <person name="Pandolfi V."/>
            <person name="Bustamante F.O."/>
            <person name="Brasileiro-Vidal A.C."/>
            <person name="Benko-Iseppon A.M."/>
        </authorList>
    </citation>
    <scope>NUCLEOTIDE SEQUENCE [LARGE SCALE GENOMIC DNA]</scope>
    <source>
        <tissue evidence="2">Leaves</tissue>
    </source>
</reference>
<evidence type="ECO:0000256" key="1">
    <source>
        <dbReference type="SAM" id="MobiDB-lite"/>
    </source>
</evidence>
<gene>
    <name evidence="2" type="ORF">PIB30_015119</name>
</gene>
<accession>A0ABU6S723</accession>
<sequence>MEKPDIFQPIPVILHGKSAHVFAVSDRKRKFCRNCNCSGHPFSECPFIEFRKYKQKGHIGPNCPKLFCHHCKLTGHLITACPTRPSRSDQHEYLPHPSYSQNVPASTAAAATESAHPASSNQPFVSSSAI</sequence>
<dbReference type="Gene3D" id="4.10.60.10">
    <property type="entry name" value="Zinc finger, CCHC-type"/>
    <property type="match status" value="1"/>
</dbReference>
<feature type="region of interest" description="Disordered" evidence="1">
    <location>
        <begin position="86"/>
        <end position="130"/>
    </location>
</feature>
<dbReference type="InterPro" id="IPR036875">
    <property type="entry name" value="Znf_CCHC_sf"/>
</dbReference>
<keyword evidence="3" id="KW-1185">Reference proteome</keyword>
<dbReference type="EMBL" id="JASCZI010060456">
    <property type="protein sequence ID" value="MED6131969.1"/>
    <property type="molecule type" value="Genomic_DNA"/>
</dbReference>
<evidence type="ECO:0000313" key="3">
    <source>
        <dbReference type="Proteomes" id="UP001341840"/>
    </source>
</evidence>
<organism evidence="2 3">
    <name type="scientific">Stylosanthes scabra</name>
    <dbReference type="NCBI Taxonomy" id="79078"/>
    <lineage>
        <taxon>Eukaryota</taxon>
        <taxon>Viridiplantae</taxon>
        <taxon>Streptophyta</taxon>
        <taxon>Embryophyta</taxon>
        <taxon>Tracheophyta</taxon>
        <taxon>Spermatophyta</taxon>
        <taxon>Magnoliopsida</taxon>
        <taxon>eudicotyledons</taxon>
        <taxon>Gunneridae</taxon>
        <taxon>Pentapetalae</taxon>
        <taxon>rosids</taxon>
        <taxon>fabids</taxon>
        <taxon>Fabales</taxon>
        <taxon>Fabaceae</taxon>
        <taxon>Papilionoideae</taxon>
        <taxon>50 kb inversion clade</taxon>
        <taxon>dalbergioids sensu lato</taxon>
        <taxon>Dalbergieae</taxon>
        <taxon>Pterocarpus clade</taxon>
        <taxon>Stylosanthes</taxon>
    </lineage>
</organism>
<comment type="caution">
    <text evidence="2">The sequence shown here is derived from an EMBL/GenBank/DDBJ whole genome shotgun (WGS) entry which is preliminary data.</text>
</comment>
<proteinExistence type="predicted"/>
<evidence type="ECO:0008006" key="4">
    <source>
        <dbReference type="Google" id="ProtNLM"/>
    </source>
</evidence>
<dbReference type="Proteomes" id="UP001341840">
    <property type="component" value="Unassembled WGS sequence"/>
</dbReference>
<protein>
    <recommendedName>
        <fullName evidence="4">CCHC-type domain-containing protein</fullName>
    </recommendedName>
</protein>
<feature type="compositionally biased region" description="Low complexity" evidence="1">
    <location>
        <begin position="104"/>
        <end position="120"/>
    </location>
</feature>
<name>A0ABU6S723_9FABA</name>